<reference evidence="3" key="1">
    <citation type="submission" date="2023-06" db="EMBL/GenBank/DDBJ databases">
        <title>Draft Genome Sequences of Representative Paenibacillus Polymyxa, Bacillus cereus, Fictibacillus sp., and Brevibacillus agri Strains Isolated from Amazonian Dark Earth.</title>
        <authorList>
            <person name="Pellegrinetti T.A."/>
            <person name="Cunha I.C.M."/>
            <person name="Chaves M.G."/>
            <person name="Freitas A.S."/>
            <person name="Silva A.V.R."/>
            <person name="Tsai S.M."/>
            <person name="Mendes L.W."/>
        </authorList>
    </citation>
    <scope>NUCLEOTIDE SEQUENCE</scope>
    <source>
        <strain evidence="3">CENA-BCM004</strain>
    </source>
</reference>
<dbReference type="PANTHER" id="PTHR33745">
    <property type="entry name" value="RSBT ANTAGONIST PROTEIN RSBS-RELATED"/>
    <property type="match status" value="1"/>
</dbReference>
<evidence type="ECO:0000313" key="3">
    <source>
        <dbReference type="EMBL" id="MDN4074260.1"/>
    </source>
</evidence>
<protein>
    <submittedName>
        <fullName evidence="3">STAS domain-containing protein</fullName>
    </submittedName>
</protein>
<keyword evidence="4" id="KW-1185">Reference proteome</keyword>
<comment type="caution">
    <text evidence="3">The sequence shown here is derived from an EMBL/GenBank/DDBJ whole genome shotgun (WGS) entry which is preliminary data.</text>
</comment>
<dbReference type="Pfam" id="PF01740">
    <property type="entry name" value="STAS"/>
    <property type="match status" value="1"/>
</dbReference>
<dbReference type="InterPro" id="IPR036513">
    <property type="entry name" value="STAS_dom_sf"/>
</dbReference>
<dbReference type="RefSeq" id="WP_290400328.1">
    <property type="nucleotide sequence ID" value="NZ_JAUHLN010000002.1"/>
</dbReference>
<dbReference type="EMBL" id="JAUHLN010000002">
    <property type="protein sequence ID" value="MDN4074260.1"/>
    <property type="molecule type" value="Genomic_DNA"/>
</dbReference>
<proteinExistence type="predicted"/>
<dbReference type="PROSITE" id="PS50801">
    <property type="entry name" value="STAS"/>
    <property type="match status" value="1"/>
</dbReference>
<dbReference type="Proteomes" id="UP001168694">
    <property type="component" value="Unassembled WGS sequence"/>
</dbReference>
<keyword evidence="1" id="KW-0597">Phosphoprotein</keyword>
<dbReference type="InterPro" id="IPR002645">
    <property type="entry name" value="STAS_dom"/>
</dbReference>
<dbReference type="PANTHER" id="PTHR33745:SF3">
    <property type="entry name" value="RSBT CO-ANTAGONIST PROTEIN RSBRC"/>
    <property type="match status" value="1"/>
</dbReference>
<accession>A0ABT8E8N7</accession>
<dbReference type="CDD" id="cd07041">
    <property type="entry name" value="STAS_RsbR_RsbS_like"/>
    <property type="match status" value="1"/>
</dbReference>
<evidence type="ECO:0000313" key="4">
    <source>
        <dbReference type="Proteomes" id="UP001168694"/>
    </source>
</evidence>
<sequence>MDKNQELHQFLLNKARNLTEEWYDSLDKSNSTGVYRSNDPEVIKTLKEQNYEFHIHLCDVLVKDEGAFFNEFDKWIIKIAKDSEHLKTPIHYIIKEFMRVREQYLNYISEFVSNNPEEIKPSQIEKWNRLMVKAFDSVMLQFIEETHKYSTHRLNAQQELLNELSSPVISLNNDMALLPLVGDIDTARAKFILENTLNQCVQKGIGRLFIDLSGVVMIDTMVAHEIFQLIDALDLVGVKTTLSGIRPEIAATAVQLGLSFDRVSITSTLAQAMDFNTARKQNNN</sequence>
<evidence type="ECO:0000259" key="2">
    <source>
        <dbReference type="PROSITE" id="PS50801"/>
    </source>
</evidence>
<dbReference type="InterPro" id="IPR051932">
    <property type="entry name" value="Bact_StressResp_Reg"/>
</dbReference>
<dbReference type="SUPFAM" id="SSF52091">
    <property type="entry name" value="SpoIIaa-like"/>
    <property type="match status" value="1"/>
</dbReference>
<gene>
    <name evidence="3" type="ORF">QYF49_14790</name>
</gene>
<dbReference type="Gene3D" id="3.30.750.24">
    <property type="entry name" value="STAS domain"/>
    <property type="match status" value="1"/>
</dbReference>
<feature type="domain" description="STAS" evidence="2">
    <location>
        <begin position="165"/>
        <end position="276"/>
    </location>
</feature>
<evidence type="ECO:0000256" key="1">
    <source>
        <dbReference type="ARBA" id="ARBA00022553"/>
    </source>
</evidence>
<name>A0ABT8E8N7_9BACL</name>
<organism evidence="3 4">
    <name type="scientific">Fictibacillus terranigra</name>
    <dbReference type="NCBI Taxonomy" id="3058424"/>
    <lineage>
        <taxon>Bacteria</taxon>
        <taxon>Bacillati</taxon>
        <taxon>Bacillota</taxon>
        <taxon>Bacilli</taxon>
        <taxon>Bacillales</taxon>
        <taxon>Fictibacillaceae</taxon>
        <taxon>Fictibacillus</taxon>
    </lineage>
</organism>